<dbReference type="InterPro" id="IPR013122">
    <property type="entry name" value="PKD1_2_channel"/>
</dbReference>
<evidence type="ECO:0000259" key="13">
    <source>
        <dbReference type="PROSITE" id="PS50095"/>
    </source>
</evidence>
<dbReference type="SMART" id="SM00034">
    <property type="entry name" value="CLECT"/>
    <property type="match status" value="2"/>
</dbReference>
<dbReference type="Pfam" id="PF20519">
    <property type="entry name" value="Polycystin_dom"/>
    <property type="match status" value="1"/>
</dbReference>
<evidence type="ECO:0000256" key="3">
    <source>
        <dbReference type="ARBA" id="ARBA00022692"/>
    </source>
</evidence>
<evidence type="ECO:0000256" key="7">
    <source>
        <dbReference type="ARBA" id="ARBA00023180"/>
    </source>
</evidence>
<dbReference type="InterPro" id="IPR016187">
    <property type="entry name" value="CTDL_fold"/>
</dbReference>
<feature type="region of interest" description="Disordered" evidence="9">
    <location>
        <begin position="275"/>
        <end position="308"/>
    </location>
</feature>
<feature type="transmembrane region" description="Helical" evidence="10">
    <location>
        <begin position="2391"/>
        <end position="2409"/>
    </location>
</feature>
<dbReference type="Gene3D" id="2.60.120.260">
    <property type="entry name" value="Galactose-binding domain-like"/>
    <property type="match status" value="1"/>
</dbReference>
<feature type="compositionally biased region" description="Acidic residues" evidence="9">
    <location>
        <begin position="3155"/>
        <end position="3166"/>
    </location>
</feature>
<dbReference type="SUPFAM" id="SSF56436">
    <property type="entry name" value="C-type lectin-like"/>
    <property type="match status" value="2"/>
</dbReference>
<dbReference type="PROSITE" id="PS50022">
    <property type="entry name" value="FA58C_3"/>
    <property type="match status" value="1"/>
</dbReference>
<evidence type="ECO:0000256" key="4">
    <source>
        <dbReference type="ARBA" id="ARBA00022729"/>
    </source>
</evidence>
<reference evidence="14 15" key="1">
    <citation type="submission" date="2024-02" db="EMBL/GenBank/DDBJ databases">
        <authorList>
            <person name="Daric V."/>
            <person name="Darras S."/>
        </authorList>
    </citation>
    <scope>NUCLEOTIDE SEQUENCE [LARGE SCALE GENOMIC DNA]</scope>
</reference>
<dbReference type="Pfam" id="PF01477">
    <property type="entry name" value="PLAT"/>
    <property type="match status" value="1"/>
</dbReference>
<proteinExistence type="inferred from homology"/>
<keyword evidence="7" id="KW-0325">Glycoprotein</keyword>
<dbReference type="InterPro" id="IPR002859">
    <property type="entry name" value="PKD/REJ-like"/>
</dbReference>
<dbReference type="SMART" id="SM00308">
    <property type="entry name" value="LH2"/>
    <property type="match status" value="1"/>
</dbReference>
<dbReference type="SUPFAM" id="SSF49785">
    <property type="entry name" value="Galactose-binding domain-like"/>
    <property type="match status" value="1"/>
</dbReference>
<feature type="transmembrane region" description="Helical" evidence="10">
    <location>
        <begin position="3081"/>
        <end position="3102"/>
    </location>
</feature>
<evidence type="ECO:0000256" key="10">
    <source>
        <dbReference type="SAM" id="Phobius"/>
    </source>
</evidence>
<comment type="caution">
    <text evidence="8">Lacks conserved residue(s) required for the propagation of feature annotation.</text>
</comment>
<name>A0ABP0FKF6_CLALP</name>
<dbReference type="PROSITE" id="PS50041">
    <property type="entry name" value="C_TYPE_LECTIN_2"/>
    <property type="match status" value="2"/>
</dbReference>
<sequence>MQDHDNAKSYCSSKNGSLAIIETSALNNAAFNILQTYTSGTRFHIGLEGGGFAARTWSSGLSLSYNAWASAADDTSFNQCVVLDTSQSSAVVSWRAVDCNEQAFAVCMTKEGAAVFYRSKYYWFVDTATDYLSAQLDCQSDNGNLVSVIDPNIHTFLASAVDYTGSPSKWWIGLSDRQETGDWRWESGLSFEYEQWEPSKSKSNASYDCAVISKAYEYQWESISDCNGETAPYICESDENLSPTTTTAASTTSTTSTAATTSPTIRIIATTNTTTNSTTSTATSTDTIATTNPRTSTSATTSSAFQTASTTHPTTSAVTSTAVSNGATTVSLTNLTGPSFSIVDTVTKRCLRNDPASSKLSLKVICDENIWVKRIGFENGVFRKDENKCLSVNSTTNELVLQDFVSTSSCAEIILQNGVVSYGNYCLVEDTYTSELGMEGKLCFVSICSSSVHFFSIVNSPNFLGQWYSVGLNGIPLANSSPIFSNPFSGGATINQLAVFLPKWQAMSVIALLVNGNSSLKSFHLETSLEARHENASTYLKFKFSSIPDIFSMTYLPGQENQYKLAFFSFGLPIYVETLLFMVDEFFSEDSVILFGFHVFLQNVTEDECFMEVKNAGFMGDVNTTSLAETQDQCFAADLPCSGYSRSDSNSSFTVSFADDNFHLNHPSDTAYINQCRDISLYYIVIVSKDGAHNFYPPGSPIYGEWTSDTTLKRVMTTHKVPNSNMVDFIELQACINSSGEVSFPQEFQRLTQSDCSVIGFKTLTKFFVSNSSGTGLMNLYYSERTTAPYDGKITVKELQSSSREPKFMFFVDKFQPIDDDFSSLLVSEGHYTFSASSSQLGHSANHARRGDLWRGWKPDPNDGDAFLHIDIGTTKRLSGIEVTICNESNYIGNFTLHYAYFNQPSQWQHVKTTDSKILFSANTSKLETSQAVLHVFEKSVPARYLKFVPDLMSFYSATSGVEPCVKLELFGNSAPTVTSYASVTQLHLTEDDERPVYTITLVYSSPIDYVCLAVFFGDGTYRIFFRGEISETECQNHFLLPLQRIDSTKINFETNSYINHEYSFTGASYLIEIQYYNDSSIVAFDPPKTVTVPDHYSNVTKINVFYSSSTDTENTLRIYFLFHDPNFLICSIVDFGNSENKLLLLRNISESSCLSKLSISSYSGDLDIVPGDAEKINVLRTYPRPGVYTIKLDYCNGKNSTSPLSLTFLLNPPSDDEEESSSFIPFCEVVFKSTGRGNLTILRSSVITLSTYFSINCDNATLRTENVQISFSWSVRDCTSRNLVESFDDFVGISATFPQNSLGYGCNLVRTTLSMFNGTHTTELHVEKYVNVNPSPLFVEIKGGISKTAYRNQVYQANAEDVSYDPDDPDKSSPLSYTFLFKFSQGGLVYNIGNKSTIGTPSVSLTGSQNGILEFDLLSNQVVDEILVTVLAKGSHDRSAQFTQHITLVDILPPDVTIGCVRNCLDEKVDPVLPSVFELVFLKRSSDKFKYDWKIETSSYEFINLSAIDTATRFLEVPAHVINERKHTVTCKVTNTYTTGVAEVSVIVQSASLPSGGRCYVYPTSGRALVTKFTFYCVKWSVSDSTTYDELSYRFYSISAGQETLVTESSFTESAPIFLSNGKKSDDFLVEIKASICRGQRFCSYYWMSLTVEPYLEEGRTASLQVARIAANVLDLSYLGQISQVFLSDTAAESDVQSDVSEQILELAEFIIDSSNNTIQTVYDITILTNVLHQSISSAPELSDKSLHSGSRIVRKIGSSLKQLLNQKDKTLNSENTVTLATSLVKSMSSILNGSDVNTSANIELALQPQFEQYKPQGDDVKDLSPREILYQKEQEAKIQTILNAEKEVNRLDAVKSVLSGSDDIKFAMTHLKLSVANEVASVGNDNMDISVVTIPPESGVVDTSGRGSKVSFSDSGEERQVEVTSFKQNPFNFDESSLLINSAVTRVTLNLANNSSDNNVTIKLANQNLAGAVKEKIEMKLKVVSKSRFEILSMDSACLVILEPDFNNVNMTVWIRKSVEPVLVDFSDDPDVKVDITDFKFNLPQEGQNDQYKIFLPSTKLKGVGIYFMAVEMKTVGENEHRGKRSLPNNSTDLTNNTTVIGLSVSIFTPSCKVYDETSVSWGGTLCFATPDSTAEETSCVCPTLPSTAVIGSEFFVAPNFINFSTVFSKIDLISNGAVFFTVTAFLVLYTLIVIWARREDNRDLIKWSTKIMADNDPADSYFYKVTVVTGMNNDGGTLSNVNFILVGEDAQTEARELKDQTDTHWLQSGSVVTFLMSCQEPLGSLDYILIWHDNSGPGRTGANWFLNDVIVQDMHNKDTYIFPCNQWFAVEIGDGKIDRLLPVAGDDNLTSFKRVFNSTARQKITDEHIWYSIFVTRSRSNFTRCQRLACALVALFLAMIANAMFYEEPSETDENKNVIKVGPIVIDPQTIWISTISALVVLPASIALVQIFRRTDNRKAQKINDLSLILNAEVTKPARSPGMLPHWFIYVGWALFLVGVVSSGFFTILYSFQWGKEKSERWLSSMMLSVFQDTIVMQPLKVLVIAALFAFICRKRSNVKEPWNDQDDDVIVTSPQSAMDGNLSLPRLNDFDHCLSYEENESQKSIQHPKAPPERSSLRLIRERRKLEKKSIIFFTSFIIHLCYVVILFYIAYVGHQDHNFYRTTSHVRNAFDLEDFEALQCTNDLFDYIENSLLPTLYPTHKYNGDVKLWRDRIFVSDDVNYRVGPSRLRQLRMKPSACLTDQVLAHYKMRPCVDHYSIFDDDTTSYGPMWVELNRTSSLETDYWKYQDAGSSQAIPILAAVNTYGGGGYLADLGVNVVTAKNTVEYLKQHLWLDRSTRALIVEFALYNVNSDLFSTVALVAEFLPSGGIVATSYIKPFRLYSMESSTNLFVASAFVTVLALYYSYGTIKKIFKKRRDFFKKPWNYVAIVRVLLVMSFIGLYLLSGDLQETTLEKFQENTYQFTNFQTLADFSVVLRQTIGIILFVETLKILEFFKYQKYMRKFTIVFKCGQKLLLEYAVYFGVTLSAYAIVATCLFSSVLRDYKSLTSTLQTSAGILLGRPSYHEMSETSRVLGKIVFFFFNLHMTYILVNLFVGIIDVLFHESGVETSRKKDGKDAYFRVGIALLLNYLRRLLHMKEKEVTYPKLGSESSDESEAEDYYESDANQSKEEQNLFKKKIKKRKRRRNKRRRKQKCPAFFDPDNSACLEVLDDAERIALHRLELLEKAVDSIDVTSGTKGFGHVVKNRKKGIASLKADVSDIVAEVDDIFSGLPEDLMHL</sequence>
<evidence type="ECO:0000256" key="5">
    <source>
        <dbReference type="ARBA" id="ARBA00022989"/>
    </source>
</evidence>
<comment type="similarity">
    <text evidence="2">Belongs to the polycystin family.</text>
</comment>
<comment type="caution">
    <text evidence="14">The sequence shown here is derived from an EMBL/GenBank/DDBJ whole genome shotgun (WGS) entry which is preliminary data.</text>
</comment>
<feature type="transmembrane region" description="Helical" evidence="10">
    <location>
        <begin position="2930"/>
        <end position="2948"/>
    </location>
</feature>
<dbReference type="Gene3D" id="3.10.100.10">
    <property type="entry name" value="Mannose-Binding Protein A, subunit A"/>
    <property type="match status" value="2"/>
</dbReference>
<feature type="transmembrane region" description="Helical" evidence="10">
    <location>
        <begin position="2635"/>
        <end position="2656"/>
    </location>
</feature>
<keyword evidence="6 10" id="KW-0472">Membrane</keyword>
<dbReference type="InterPro" id="IPR003915">
    <property type="entry name" value="PKD_2"/>
</dbReference>
<dbReference type="InterPro" id="IPR051223">
    <property type="entry name" value="Polycystin"/>
</dbReference>
<accession>A0ABP0FKF6</accession>
<feature type="region of interest" description="Disordered" evidence="9">
    <location>
        <begin position="238"/>
        <end position="263"/>
    </location>
</feature>
<feature type="transmembrane region" description="Helical" evidence="10">
    <location>
        <begin position="2180"/>
        <end position="2199"/>
    </location>
</feature>
<dbReference type="InterPro" id="IPR016186">
    <property type="entry name" value="C-type_lectin-like/link_sf"/>
</dbReference>
<evidence type="ECO:0000256" key="2">
    <source>
        <dbReference type="ARBA" id="ARBA00007200"/>
    </source>
</evidence>
<dbReference type="InterPro" id="IPR000421">
    <property type="entry name" value="FA58C"/>
</dbReference>
<feature type="transmembrane region" description="Helical" evidence="10">
    <location>
        <begin position="2892"/>
        <end position="2910"/>
    </location>
</feature>
<keyword evidence="4" id="KW-0732">Signal</keyword>
<evidence type="ECO:0000313" key="15">
    <source>
        <dbReference type="Proteomes" id="UP001642483"/>
    </source>
</evidence>
<feature type="domain" description="PLAT" evidence="13">
    <location>
        <begin position="2224"/>
        <end position="2345"/>
    </location>
</feature>
<feature type="compositionally biased region" description="Low complexity" evidence="9">
    <location>
        <begin position="242"/>
        <end position="263"/>
    </location>
</feature>
<feature type="transmembrane region" description="Helical" evidence="10">
    <location>
        <begin position="2434"/>
        <end position="2455"/>
    </location>
</feature>
<dbReference type="InterPro" id="IPR036392">
    <property type="entry name" value="PLAT/LH2_dom_sf"/>
</dbReference>
<dbReference type="CDD" id="cd00037">
    <property type="entry name" value="CLECT"/>
    <property type="match status" value="2"/>
</dbReference>
<evidence type="ECO:0000256" key="9">
    <source>
        <dbReference type="SAM" id="MobiDB-lite"/>
    </source>
</evidence>
<feature type="compositionally biased region" description="Basic residues" evidence="9">
    <location>
        <begin position="3179"/>
        <end position="3198"/>
    </location>
</feature>
<feature type="transmembrane region" description="Helical" evidence="10">
    <location>
        <begin position="2490"/>
        <end position="2518"/>
    </location>
</feature>
<evidence type="ECO:0000256" key="8">
    <source>
        <dbReference type="PROSITE-ProRule" id="PRU00152"/>
    </source>
</evidence>
<organism evidence="14 15">
    <name type="scientific">Clavelina lepadiformis</name>
    <name type="common">Light-bulb sea squirt</name>
    <name type="synonym">Ascidia lepadiformis</name>
    <dbReference type="NCBI Taxonomy" id="159417"/>
    <lineage>
        <taxon>Eukaryota</taxon>
        <taxon>Metazoa</taxon>
        <taxon>Chordata</taxon>
        <taxon>Tunicata</taxon>
        <taxon>Ascidiacea</taxon>
        <taxon>Aplousobranchia</taxon>
        <taxon>Clavelinidae</taxon>
        <taxon>Clavelina</taxon>
    </lineage>
</organism>
<keyword evidence="15" id="KW-1185">Reference proteome</keyword>
<feature type="transmembrane region" description="Helical" evidence="10">
    <location>
        <begin position="3022"/>
        <end position="3045"/>
    </location>
</feature>
<protein>
    <submittedName>
        <fullName evidence="14">Uncharacterized protein</fullName>
    </submittedName>
</protein>
<comment type="subcellular location">
    <subcellularLocation>
        <location evidence="1">Membrane</location>
        <topology evidence="1">Multi-pass membrane protein</topology>
    </subcellularLocation>
</comment>
<feature type="domain" description="C-type lectin" evidence="12">
    <location>
        <begin position="5"/>
        <end position="108"/>
    </location>
</feature>
<dbReference type="InterPro" id="IPR001304">
    <property type="entry name" value="C-type_lectin-like"/>
</dbReference>
<dbReference type="Pfam" id="PF00754">
    <property type="entry name" value="F5_F8_type_C"/>
    <property type="match status" value="1"/>
</dbReference>
<dbReference type="PANTHER" id="PTHR10877">
    <property type="entry name" value="POLYCYSTIN FAMILY MEMBER"/>
    <property type="match status" value="1"/>
</dbReference>
<keyword evidence="5 10" id="KW-1133">Transmembrane helix</keyword>
<feature type="domain" description="F5/8 type C" evidence="11">
    <location>
        <begin position="815"/>
        <end position="973"/>
    </location>
</feature>
<dbReference type="Pfam" id="PF02010">
    <property type="entry name" value="REJ"/>
    <property type="match status" value="1"/>
</dbReference>
<evidence type="ECO:0000256" key="6">
    <source>
        <dbReference type="ARBA" id="ARBA00023136"/>
    </source>
</evidence>
<keyword evidence="3 10" id="KW-0812">Transmembrane</keyword>
<dbReference type="InterPro" id="IPR046791">
    <property type="entry name" value="Polycystin_dom"/>
</dbReference>
<gene>
    <name evidence="14" type="ORF">CVLEPA_LOCUS10438</name>
</gene>
<dbReference type="Pfam" id="PF08016">
    <property type="entry name" value="PKD_channel"/>
    <property type="match status" value="1"/>
</dbReference>
<dbReference type="PROSITE" id="PS50095">
    <property type="entry name" value="PLAT"/>
    <property type="match status" value="1"/>
</dbReference>
<evidence type="ECO:0000259" key="11">
    <source>
        <dbReference type="PROSITE" id="PS50022"/>
    </source>
</evidence>
<evidence type="ECO:0000256" key="1">
    <source>
        <dbReference type="ARBA" id="ARBA00004141"/>
    </source>
</evidence>
<feature type="region of interest" description="Disordered" evidence="9">
    <location>
        <begin position="3150"/>
        <end position="3200"/>
    </location>
</feature>
<dbReference type="Pfam" id="PF00059">
    <property type="entry name" value="Lectin_C"/>
    <property type="match status" value="2"/>
</dbReference>
<evidence type="ECO:0000259" key="12">
    <source>
        <dbReference type="PROSITE" id="PS50041"/>
    </source>
</evidence>
<evidence type="ECO:0000313" key="14">
    <source>
        <dbReference type="EMBL" id="CAK8680155.1"/>
    </source>
</evidence>
<feature type="transmembrane region" description="Helical" evidence="10">
    <location>
        <begin position="2538"/>
        <end position="2556"/>
    </location>
</feature>
<dbReference type="InterPro" id="IPR001024">
    <property type="entry name" value="PLAT/LH2_dom"/>
</dbReference>
<feature type="domain" description="C-type lectin" evidence="12">
    <location>
        <begin position="117"/>
        <end position="222"/>
    </location>
</feature>
<dbReference type="PANTHER" id="PTHR10877:SF150">
    <property type="entry name" value="REJ DOMAIN-CONTAINING PROTEIN"/>
    <property type="match status" value="1"/>
</dbReference>
<dbReference type="Gene3D" id="2.60.60.20">
    <property type="entry name" value="PLAT/LH2 domain"/>
    <property type="match status" value="1"/>
</dbReference>
<dbReference type="InterPro" id="IPR008979">
    <property type="entry name" value="Galactose-bd-like_sf"/>
</dbReference>
<dbReference type="EMBL" id="CAWYQH010000068">
    <property type="protein sequence ID" value="CAK8680155.1"/>
    <property type="molecule type" value="Genomic_DNA"/>
</dbReference>
<dbReference type="PRINTS" id="PR01433">
    <property type="entry name" value="POLYCYSTIN2"/>
</dbReference>
<dbReference type="Proteomes" id="UP001642483">
    <property type="component" value="Unassembled WGS sequence"/>
</dbReference>
<dbReference type="SUPFAM" id="SSF49723">
    <property type="entry name" value="Lipase/lipooxygenase domain (PLAT/LH2 domain)"/>
    <property type="match status" value="1"/>
</dbReference>